<dbReference type="Gene3D" id="1.25.40.390">
    <property type="match status" value="1"/>
</dbReference>
<feature type="domain" description="SusD-like N-terminal" evidence="7">
    <location>
        <begin position="43"/>
        <end position="232"/>
    </location>
</feature>
<comment type="caution">
    <text evidence="8">The sequence shown here is derived from an EMBL/GenBank/DDBJ whole genome shotgun (WGS) entry which is preliminary data.</text>
</comment>
<evidence type="ECO:0000259" key="7">
    <source>
        <dbReference type="Pfam" id="PF14322"/>
    </source>
</evidence>
<sequence length="475" mass="52950">MKRYLSISTTMLLIFGFVACKKFVQLDPPDDRLNYSTAYSTNTSATSVLNGLYIRIMESATVFSPNSTTYLSTAGDEMKSFFISPTSIYSNLYRNEILPVNELYWSSTYTLIYHCNAAIEGLEESNTINSGLKQQLIGEAKFMRAFCYFYLVNTYGGVPLLTSPDYRVNATAPRADVSAVYAQMITDLTDAKSKLSRDFLKGDAMTAYPVGSSERVRPTFWAASALLSRVYLYNRRWAEADIESSAVINNAGMFSLVSPAQVFQKNSRESIFQMEAVSAINYSLPEARLFVLSTSVGTSSFPIAMSNQLIQAFEVNDQRRVNWVGNVTIGGVPYQFPYKYKANTAASAISKPEYLSLLRLGEQYLIRAEARLQQNNLSGALADVNTIRSRAGLSNTTASSQNAIFEAILKERQTELFCEQGHRWFDLKRTGKLDEVMTSIAPTKGSQWASYKQLFPIPTSDIIANPSLIQNPGYN</sequence>
<reference evidence="8 9" key="1">
    <citation type="submission" date="2019-02" db="EMBL/GenBank/DDBJ databases">
        <title>Pedobacter sp. RP-3-21 sp. nov., isolated from Arctic soil.</title>
        <authorList>
            <person name="Dahal R.H."/>
        </authorList>
    </citation>
    <scope>NUCLEOTIDE SEQUENCE [LARGE SCALE GENOMIC DNA]</scope>
    <source>
        <strain evidence="8 9">RP-3-21</strain>
    </source>
</reference>
<dbReference type="GO" id="GO:0009279">
    <property type="term" value="C:cell outer membrane"/>
    <property type="evidence" value="ECO:0007669"/>
    <property type="project" value="UniProtKB-SubCell"/>
</dbReference>
<dbReference type="EMBL" id="SJSO01000003">
    <property type="protein sequence ID" value="TCD28714.1"/>
    <property type="molecule type" value="Genomic_DNA"/>
</dbReference>
<evidence type="ECO:0000256" key="1">
    <source>
        <dbReference type="ARBA" id="ARBA00004442"/>
    </source>
</evidence>
<keyword evidence="3" id="KW-0732">Signal</keyword>
<evidence type="ECO:0000313" key="9">
    <source>
        <dbReference type="Proteomes" id="UP000293925"/>
    </source>
</evidence>
<name>A0A4R0Q9V8_9SPHI</name>
<dbReference type="Pfam" id="PF07980">
    <property type="entry name" value="SusD_RagB"/>
    <property type="match status" value="1"/>
</dbReference>
<proteinExistence type="inferred from homology"/>
<dbReference type="Pfam" id="PF14322">
    <property type="entry name" value="SusD-like_3"/>
    <property type="match status" value="1"/>
</dbReference>
<accession>A0A4R0Q9V8</accession>
<evidence type="ECO:0000256" key="3">
    <source>
        <dbReference type="ARBA" id="ARBA00022729"/>
    </source>
</evidence>
<dbReference type="InterPro" id="IPR011990">
    <property type="entry name" value="TPR-like_helical_dom_sf"/>
</dbReference>
<gene>
    <name evidence="8" type="ORF">EZ456_04855</name>
</gene>
<protein>
    <submittedName>
        <fullName evidence="8">RagB/SusD family nutrient uptake outer membrane protein</fullName>
    </submittedName>
</protein>
<dbReference type="InterPro" id="IPR033985">
    <property type="entry name" value="SusD-like_N"/>
</dbReference>
<dbReference type="OrthoDB" id="621570at2"/>
<dbReference type="CDD" id="cd08977">
    <property type="entry name" value="SusD"/>
    <property type="match status" value="1"/>
</dbReference>
<evidence type="ECO:0000256" key="4">
    <source>
        <dbReference type="ARBA" id="ARBA00023136"/>
    </source>
</evidence>
<evidence type="ECO:0000259" key="6">
    <source>
        <dbReference type="Pfam" id="PF07980"/>
    </source>
</evidence>
<dbReference type="InterPro" id="IPR012944">
    <property type="entry name" value="SusD_RagB_dom"/>
</dbReference>
<feature type="domain" description="RagB/SusD" evidence="6">
    <location>
        <begin position="331"/>
        <end position="474"/>
    </location>
</feature>
<evidence type="ECO:0000313" key="8">
    <source>
        <dbReference type="EMBL" id="TCD28714.1"/>
    </source>
</evidence>
<evidence type="ECO:0000256" key="2">
    <source>
        <dbReference type="ARBA" id="ARBA00006275"/>
    </source>
</evidence>
<comment type="subcellular location">
    <subcellularLocation>
        <location evidence="1">Cell outer membrane</location>
    </subcellularLocation>
</comment>
<dbReference type="SUPFAM" id="SSF48452">
    <property type="entry name" value="TPR-like"/>
    <property type="match status" value="1"/>
</dbReference>
<keyword evidence="9" id="KW-1185">Reference proteome</keyword>
<comment type="similarity">
    <text evidence="2">Belongs to the SusD family.</text>
</comment>
<dbReference type="RefSeq" id="WP_131527847.1">
    <property type="nucleotide sequence ID" value="NZ_SJSO01000003.1"/>
</dbReference>
<organism evidence="8 9">
    <name type="scientific">Pedobacter psychrodurus</name>
    <dbReference type="NCBI Taxonomy" id="2530456"/>
    <lineage>
        <taxon>Bacteria</taxon>
        <taxon>Pseudomonadati</taxon>
        <taxon>Bacteroidota</taxon>
        <taxon>Sphingobacteriia</taxon>
        <taxon>Sphingobacteriales</taxon>
        <taxon>Sphingobacteriaceae</taxon>
        <taxon>Pedobacter</taxon>
    </lineage>
</organism>
<evidence type="ECO:0000256" key="5">
    <source>
        <dbReference type="ARBA" id="ARBA00023237"/>
    </source>
</evidence>
<dbReference type="AlphaFoldDB" id="A0A4R0Q9V8"/>
<keyword evidence="5" id="KW-0998">Cell outer membrane</keyword>
<dbReference type="PROSITE" id="PS51257">
    <property type="entry name" value="PROKAR_LIPOPROTEIN"/>
    <property type="match status" value="1"/>
</dbReference>
<keyword evidence="4" id="KW-0472">Membrane</keyword>
<dbReference type="Proteomes" id="UP000293925">
    <property type="component" value="Unassembled WGS sequence"/>
</dbReference>